<dbReference type="SUPFAM" id="SSF50998">
    <property type="entry name" value="Quinoprotein alcohol dehydrogenase-like"/>
    <property type="match status" value="1"/>
</dbReference>
<evidence type="ECO:0000313" key="7">
    <source>
        <dbReference type="Proteomes" id="UP000045285"/>
    </source>
</evidence>
<reference evidence="7" key="1">
    <citation type="submission" date="2014-08" db="EMBL/GenBank/DDBJ databases">
        <authorList>
            <person name="Moulin L."/>
        </authorList>
    </citation>
    <scope>NUCLEOTIDE SEQUENCE [LARGE SCALE GENOMIC DNA]</scope>
</reference>
<feature type="transmembrane region" description="Helical" evidence="4">
    <location>
        <begin position="117"/>
        <end position="136"/>
    </location>
</feature>
<dbReference type="EMBL" id="CCMZ01000003">
    <property type="protein sequence ID" value="CDX11852.1"/>
    <property type="molecule type" value="Genomic_DNA"/>
</dbReference>
<dbReference type="InterPro" id="IPR011047">
    <property type="entry name" value="Quinoprotein_ADH-like_sf"/>
</dbReference>
<keyword evidence="3" id="KW-0560">Oxidoreductase</keyword>
<proteinExistence type="inferred from homology"/>
<feature type="transmembrane region" description="Helical" evidence="4">
    <location>
        <begin position="37"/>
        <end position="54"/>
    </location>
</feature>
<dbReference type="PANTHER" id="PTHR32303:SF4">
    <property type="entry name" value="QUINOPROTEIN GLUCOSE DEHYDROGENASE"/>
    <property type="match status" value="1"/>
</dbReference>
<evidence type="ECO:0000256" key="3">
    <source>
        <dbReference type="ARBA" id="ARBA00023002"/>
    </source>
</evidence>
<evidence type="ECO:0000259" key="5">
    <source>
        <dbReference type="Pfam" id="PF01011"/>
    </source>
</evidence>
<evidence type="ECO:0000256" key="4">
    <source>
        <dbReference type="SAM" id="Phobius"/>
    </source>
</evidence>
<keyword evidence="4" id="KW-0472">Membrane</keyword>
<gene>
    <name evidence="6" type="ORF">MPL3356_110198</name>
</gene>
<dbReference type="SMART" id="SM00564">
    <property type="entry name" value="PQQ"/>
    <property type="match status" value="5"/>
</dbReference>
<keyword evidence="4" id="KW-0812">Transmembrane</keyword>
<dbReference type="GO" id="GO:0016020">
    <property type="term" value="C:membrane"/>
    <property type="evidence" value="ECO:0007669"/>
    <property type="project" value="InterPro"/>
</dbReference>
<feature type="transmembrane region" description="Helical" evidence="4">
    <location>
        <begin position="61"/>
        <end position="77"/>
    </location>
</feature>
<evidence type="ECO:0000256" key="1">
    <source>
        <dbReference type="ARBA" id="ARBA00001931"/>
    </source>
</evidence>
<comment type="similarity">
    <text evidence="2">Belongs to the bacterial PQQ dehydrogenase family.</text>
</comment>
<dbReference type="InterPro" id="IPR002372">
    <property type="entry name" value="PQQ_rpt_dom"/>
</dbReference>
<dbReference type="CDD" id="cd10280">
    <property type="entry name" value="PQQ_mGDH"/>
    <property type="match status" value="1"/>
</dbReference>
<keyword evidence="4" id="KW-1133">Transmembrane helix</keyword>
<dbReference type="AlphaFoldDB" id="A0A090DFJ1"/>
<dbReference type="GO" id="GO:0008876">
    <property type="term" value="F:quinoprotein glucose dehydrogenase activity"/>
    <property type="evidence" value="ECO:0007669"/>
    <property type="project" value="TreeGrafter"/>
</dbReference>
<keyword evidence="7" id="KW-1185">Reference proteome</keyword>
<dbReference type="Proteomes" id="UP000045285">
    <property type="component" value="Unassembled WGS sequence"/>
</dbReference>
<dbReference type="PANTHER" id="PTHR32303">
    <property type="entry name" value="QUINOPROTEIN ALCOHOL DEHYDROGENASE (CYTOCHROME C)"/>
    <property type="match status" value="1"/>
</dbReference>
<comment type="cofactor">
    <cofactor evidence="1">
        <name>pyrroloquinoline quinone</name>
        <dbReference type="ChEBI" id="CHEBI:58442"/>
    </cofactor>
</comment>
<dbReference type="Pfam" id="PF01011">
    <property type="entry name" value="PQQ"/>
    <property type="match status" value="1"/>
</dbReference>
<dbReference type="NCBIfam" id="TIGR03074">
    <property type="entry name" value="PQQ_membr_DH"/>
    <property type="match status" value="1"/>
</dbReference>
<accession>A0A090DFJ1</accession>
<dbReference type="InterPro" id="IPR017511">
    <property type="entry name" value="PQQ_mDH"/>
</dbReference>
<sequence>MRARFLSLTGVTGLLVALIGAVLAVGGADLVWLGGTIYYVVTGLLLIASGVLILLQRPLGFWLYGVVLAFTLVWSLYEVGLDGWALLPRLVAPAVLGLWIAMPWVAGRLRLRAAHRWIGAGVCVALIALVFAAGWMTTAQRWRQNGQIASASAVSNPDFGIAPGDWMYYGRTADGHRYSPLTQISPANVNQLKVAWTFHTGDMPRPGENAHGHEFNFEATPIKVGDTMYLCTPHRDVVALDPVTGDQRWRFHPQNDTRSNIYLACRGVAHATVGPTGDTCSERIISTTADARLFALDARTGQLCPDFGENGYVDLRQGMGVVPPGFHFITSQPMIARGKIILSGWVYDNQTEGEPSGVIRAFDARSGKLAWAWDMGRADPTSPLKPGEIYTRGTPNGWGAYTADDKLGLVYVPMGNATPDYWGAKRRPFDEKYSSAIVALEIDSGRERWHFQTVHHDVWDFDLPIAGSLVDLPDGTPAMVQTTKHGQLFLLDRRDGHPLAAVEEKPVPQGGLPGDRLSPTQPYSVGMPSLTPARLTGADTWGVTPIDQMLCRIKLAGSRNDGLFTPPTRKGSILYPAFDGVIDWQGGAIDPARHLFIANTSYIPFTSKATPHDEAVKKGLIYPWAGWESGQPYPQPPEFANGPQYGTPYEVTVKPWLNALDAPCMRPPWGKMVAIDLSTRQIVWERPVGTTRDMGLFKTHYDLPLPTGIFNIGGSSITAGGLIFVGAYADDYIRAIDERNGKVLWRARLPAGGQATPAVYQGRDGREYIAIAAGGHGGLGTRNGDAVIAYALASK</sequence>
<organism evidence="6 7">
    <name type="scientific">Mesorhizobium plurifarium</name>
    <dbReference type="NCBI Taxonomy" id="69974"/>
    <lineage>
        <taxon>Bacteria</taxon>
        <taxon>Pseudomonadati</taxon>
        <taxon>Pseudomonadota</taxon>
        <taxon>Alphaproteobacteria</taxon>
        <taxon>Hyphomicrobiales</taxon>
        <taxon>Phyllobacteriaceae</taxon>
        <taxon>Mesorhizobium</taxon>
    </lineage>
</organism>
<dbReference type="GO" id="GO:0048038">
    <property type="term" value="F:quinone binding"/>
    <property type="evidence" value="ECO:0007669"/>
    <property type="project" value="InterPro"/>
</dbReference>
<dbReference type="InterPro" id="IPR018391">
    <property type="entry name" value="PQQ_b-propeller_rpt"/>
</dbReference>
<name>A0A090DFJ1_MESPL</name>
<evidence type="ECO:0000256" key="2">
    <source>
        <dbReference type="ARBA" id="ARBA00008156"/>
    </source>
</evidence>
<feature type="domain" description="Pyrrolo-quinoline quinone repeat" evidence="5">
    <location>
        <begin position="166"/>
        <end position="769"/>
    </location>
</feature>
<protein>
    <submittedName>
        <fullName evidence="6">Membrane-bound PQQ-dependent dehydrogenase, glucose/quinate/shikimate family</fullName>
    </submittedName>
</protein>
<evidence type="ECO:0000313" key="6">
    <source>
        <dbReference type="EMBL" id="CDX11852.1"/>
    </source>
</evidence>
<dbReference type="Gene3D" id="2.140.10.10">
    <property type="entry name" value="Quinoprotein alcohol dehydrogenase-like superfamily"/>
    <property type="match status" value="1"/>
</dbReference>
<feature type="transmembrane region" description="Helical" evidence="4">
    <location>
        <begin position="83"/>
        <end position="105"/>
    </location>
</feature>